<evidence type="ECO:0000313" key="2">
    <source>
        <dbReference type="Proteomes" id="UP000501063"/>
    </source>
</evidence>
<dbReference type="EMBL" id="CP049140">
    <property type="protein sequence ID" value="QIE88031.1"/>
    <property type="molecule type" value="Genomic_DNA"/>
</dbReference>
<sequence>MADISDYTGLITTEHSDKPKYMAMVEAVVQPMVDALNASQGMPADFDLDLAIGAQLDVVGLWVGISRNVNAPLSGVYFSLDVVGLGFDQGAWKGPFDPDTGIISLDDETYRILIRAKIGANRWDGTLGQSKQILDLIFSGDTHVFIEDRQDMSILLGISGEIPSAVFLALLTGGYIPIKPEGVRMSVYVVTSVSGAPIFGFDMNNEYVAGFDVGAWGGNPDNVVYPQPLAFEFTSGPLDSLITFSRTDVGTRFNASGVLETVAANLPRFDYDPVSLQPRGLLIEEQRANLILQSANLADAAWTKSNATVTAGAALAPDGTMTAGKVIGASGASGSRFVASTAGNVSNAVVTGSIFVKAAEYSKLRLNLSNFATDSRGVYIDVATASIYQIDTNGPDFSNISGSVVNCGNGWYRCTVTAMKGTANTVVRLALDPKDNSGASAGDGTSGFYAWGGQLEIGNGATSLIPTTSSQAARAADIAFVPISTWFNNLEGTVQAKYQAQVPAQTNRVASLFSSVGQMIAIDSNGQCEVDGTFVSPPSVGGNAAVAFKAGDAAAAVAGAITGAGTPALPDFPKALYLGSLDGQSQFLNGWLKQLTYQPSRLGNSDLIALTT</sequence>
<organism evidence="1 2">
    <name type="scientific">Pseudomonas nitroreducens</name>
    <dbReference type="NCBI Taxonomy" id="46680"/>
    <lineage>
        <taxon>Bacteria</taxon>
        <taxon>Pseudomonadati</taxon>
        <taxon>Pseudomonadota</taxon>
        <taxon>Gammaproteobacteria</taxon>
        <taxon>Pseudomonadales</taxon>
        <taxon>Pseudomonadaceae</taxon>
        <taxon>Pseudomonas</taxon>
    </lineage>
</organism>
<protein>
    <submittedName>
        <fullName evidence="1">DUF2612 domain-containing protein</fullName>
    </submittedName>
</protein>
<dbReference type="AlphaFoldDB" id="A0A6G6J0M5"/>
<accession>A0A6G6J0M5</accession>
<dbReference type="RefSeq" id="WP_063831034.1">
    <property type="nucleotide sequence ID" value="NZ_CP049140.1"/>
</dbReference>
<dbReference type="Pfam" id="PF11041">
    <property type="entry name" value="Phage_Wedge1"/>
    <property type="match status" value="1"/>
</dbReference>
<dbReference type="InterPro" id="IPR021283">
    <property type="entry name" value="Phage_Wedge1"/>
</dbReference>
<evidence type="ECO:0000313" key="1">
    <source>
        <dbReference type="EMBL" id="QIE88031.1"/>
    </source>
</evidence>
<proteinExistence type="predicted"/>
<name>A0A6G6J0M5_PSENT</name>
<dbReference type="KEGG" id="pnt:G5B91_17840"/>
<reference evidence="1 2" key="1">
    <citation type="submission" date="2020-02" db="EMBL/GenBank/DDBJ databases">
        <title>Integrative conjugative elements (ICEs) and plasmids drive adaptation of Pseudomonas nitroreducens strain HBP1 to wastewater environment.</title>
        <authorList>
            <person name="Sentchilo V."/>
            <person name="Carraro N."/>
            <person name="Bertelli C."/>
            <person name="van der Meer J.R."/>
        </authorList>
    </citation>
    <scope>NUCLEOTIDE SEQUENCE [LARGE SCALE GENOMIC DNA]</scope>
    <source>
        <strain evidence="1 2">HBP1</strain>
    </source>
</reference>
<dbReference type="Proteomes" id="UP000501063">
    <property type="component" value="Chromosome"/>
</dbReference>
<gene>
    <name evidence="1" type="ORF">G5B91_17840</name>
</gene>